<dbReference type="HOGENOM" id="CLU_011226_16_0_1"/>
<keyword evidence="3" id="KW-1185">Reference proteome</keyword>
<dbReference type="SUPFAM" id="SSF47616">
    <property type="entry name" value="GST C-terminal domain-like"/>
    <property type="match status" value="1"/>
</dbReference>
<evidence type="ECO:0000313" key="3">
    <source>
        <dbReference type="Proteomes" id="UP000027920"/>
    </source>
</evidence>
<dbReference type="Gene3D" id="1.20.1050.10">
    <property type="match status" value="1"/>
</dbReference>
<dbReference type="AlphaFoldDB" id="A0A072P5T8"/>
<reference evidence="2 3" key="1">
    <citation type="submission" date="2013-03" db="EMBL/GenBank/DDBJ databases">
        <title>The Genome Sequence of Exophiala aquamarina CBS 119918.</title>
        <authorList>
            <consortium name="The Broad Institute Genomics Platform"/>
            <person name="Cuomo C."/>
            <person name="de Hoog S."/>
            <person name="Gorbushina A."/>
            <person name="Walker B."/>
            <person name="Young S.K."/>
            <person name="Zeng Q."/>
            <person name="Gargeya S."/>
            <person name="Fitzgerald M."/>
            <person name="Haas B."/>
            <person name="Abouelleil A."/>
            <person name="Allen A.W."/>
            <person name="Alvarado L."/>
            <person name="Arachchi H.M."/>
            <person name="Berlin A.M."/>
            <person name="Chapman S.B."/>
            <person name="Gainer-Dewar J."/>
            <person name="Goldberg J."/>
            <person name="Griggs A."/>
            <person name="Gujja S."/>
            <person name="Hansen M."/>
            <person name="Howarth C."/>
            <person name="Imamovic A."/>
            <person name="Ireland A."/>
            <person name="Larimer J."/>
            <person name="McCowan C."/>
            <person name="Murphy C."/>
            <person name="Pearson M."/>
            <person name="Poon T.W."/>
            <person name="Priest M."/>
            <person name="Roberts A."/>
            <person name="Saif S."/>
            <person name="Shea T."/>
            <person name="Sisk P."/>
            <person name="Sykes S."/>
            <person name="Wortman J."/>
            <person name="Nusbaum C."/>
            <person name="Birren B."/>
        </authorList>
    </citation>
    <scope>NUCLEOTIDE SEQUENCE [LARGE SCALE GENOMIC DNA]</scope>
    <source>
        <strain evidence="2 3">CBS 119918</strain>
    </source>
</reference>
<dbReference type="STRING" id="1182545.A0A072P5T8"/>
<dbReference type="InterPro" id="IPR036282">
    <property type="entry name" value="Glutathione-S-Trfase_C_sf"/>
</dbReference>
<dbReference type="PANTHER" id="PTHR44051">
    <property type="entry name" value="GLUTATHIONE S-TRANSFERASE-RELATED"/>
    <property type="match status" value="1"/>
</dbReference>
<organism evidence="2 3">
    <name type="scientific">Exophiala aquamarina CBS 119918</name>
    <dbReference type="NCBI Taxonomy" id="1182545"/>
    <lineage>
        <taxon>Eukaryota</taxon>
        <taxon>Fungi</taxon>
        <taxon>Dikarya</taxon>
        <taxon>Ascomycota</taxon>
        <taxon>Pezizomycotina</taxon>
        <taxon>Eurotiomycetes</taxon>
        <taxon>Chaetothyriomycetidae</taxon>
        <taxon>Chaetothyriales</taxon>
        <taxon>Herpotrichiellaceae</taxon>
        <taxon>Exophiala</taxon>
    </lineage>
</organism>
<dbReference type="InterPro" id="IPR004046">
    <property type="entry name" value="GST_C"/>
</dbReference>
<dbReference type="InterPro" id="IPR010987">
    <property type="entry name" value="Glutathione-S-Trfase_C-like"/>
</dbReference>
<dbReference type="PANTHER" id="PTHR44051:SF8">
    <property type="entry name" value="GLUTATHIONE S-TRANSFERASE GSTA"/>
    <property type="match status" value="1"/>
</dbReference>
<protein>
    <recommendedName>
        <fullName evidence="1">GST C-terminal domain-containing protein</fullName>
    </recommendedName>
</protein>
<dbReference type="PROSITE" id="PS50405">
    <property type="entry name" value="GST_CTER"/>
    <property type="match status" value="1"/>
</dbReference>
<dbReference type="OrthoDB" id="422574at2759"/>
<accession>A0A072P5T8</accession>
<name>A0A072P5T8_9EURO</name>
<proteinExistence type="predicted"/>
<comment type="caution">
    <text evidence="2">The sequence shown here is derived from an EMBL/GenBank/DDBJ whole genome shotgun (WGS) entry which is preliminary data.</text>
</comment>
<dbReference type="Proteomes" id="UP000027920">
    <property type="component" value="Unassembled WGS sequence"/>
</dbReference>
<dbReference type="RefSeq" id="XP_013257677.1">
    <property type="nucleotide sequence ID" value="XM_013402223.1"/>
</dbReference>
<dbReference type="Pfam" id="PF00043">
    <property type="entry name" value="GST_C"/>
    <property type="match status" value="1"/>
</dbReference>
<dbReference type="GeneID" id="25283651"/>
<gene>
    <name evidence="2" type="ORF">A1O9_08740</name>
</gene>
<feature type="domain" description="GST C-terminal" evidence="1">
    <location>
        <begin position="1"/>
        <end position="124"/>
    </location>
</feature>
<sequence>MAGIGPMQGQANHFVRYSLSDLPEKYSTDRYINESRRLYRTVDKHLSDSKTKFLVGNKLTIADIAISSWANLLTFSGLDATEFPNVQGWQGCLSQPGAFRKGFDVPVKTDVDGMMNDPETFKAYLKKNEEWTRKGMEEDAKR</sequence>
<dbReference type="VEuPathDB" id="FungiDB:A1O9_08740"/>
<evidence type="ECO:0000313" key="2">
    <source>
        <dbReference type="EMBL" id="KEF55087.1"/>
    </source>
</evidence>
<dbReference type="EMBL" id="AMGV01000008">
    <property type="protein sequence ID" value="KEF55087.1"/>
    <property type="molecule type" value="Genomic_DNA"/>
</dbReference>
<evidence type="ECO:0000259" key="1">
    <source>
        <dbReference type="PROSITE" id="PS50405"/>
    </source>
</evidence>